<evidence type="ECO:0000313" key="3">
    <source>
        <dbReference type="EMBL" id="QSQ11463.1"/>
    </source>
</evidence>
<keyword evidence="4" id="KW-1185">Reference proteome</keyword>
<dbReference type="PROSITE" id="PS51257">
    <property type="entry name" value="PROKAR_LIPOPROTEIN"/>
    <property type="match status" value="1"/>
</dbReference>
<gene>
    <name evidence="3" type="ORF">JY572_23995</name>
</gene>
<accession>A0ABX7MYP3</accession>
<evidence type="ECO:0000259" key="2">
    <source>
        <dbReference type="Pfam" id="PF24837"/>
    </source>
</evidence>
<sequence length="247" mass="26220">MKRAGRWLSSLWLAGCLGVAGCSKKEEAPPPPAAELPPAEEAPPSVPAPEGTIPREGEAAAKPPVHVVADGSTMLPSSEAKEEPAPSNTPAPTGGGAPEDAKNREWTTSTVELKRSGAPQATLRSVRAGAHPDFDRVVFEFEGTQLPGYRVEYPKEPVVQCGSGDVVSLAGKAQLQVSLMPARAHTNEGQPTVATREQKVALPVLVELERICDFEGEVSWALGTKSTAPFRIMELKEPARLVVDVRH</sequence>
<feature type="region of interest" description="Disordered" evidence="1">
    <location>
        <begin position="22"/>
        <end position="105"/>
    </location>
</feature>
<protein>
    <recommendedName>
        <fullName evidence="2">AMIN-like domain-containing protein</fullName>
    </recommendedName>
</protein>
<evidence type="ECO:0000256" key="1">
    <source>
        <dbReference type="SAM" id="MobiDB-lite"/>
    </source>
</evidence>
<dbReference type="Pfam" id="PF24837">
    <property type="entry name" value="AMIN-like"/>
    <property type="match status" value="1"/>
</dbReference>
<dbReference type="InterPro" id="IPR056303">
    <property type="entry name" value="AMIN-like"/>
</dbReference>
<organism evidence="3 4">
    <name type="scientific">Myxococcus landrumensis</name>
    <dbReference type="NCBI Taxonomy" id="2813577"/>
    <lineage>
        <taxon>Bacteria</taxon>
        <taxon>Pseudomonadati</taxon>
        <taxon>Myxococcota</taxon>
        <taxon>Myxococcia</taxon>
        <taxon>Myxococcales</taxon>
        <taxon>Cystobacterineae</taxon>
        <taxon>Myxococcaceae</taxon>
        <taxon>Myxococcus</taxon>
    </lineage>
</organism>
<feature type="compositionally biased region" description="Pro residues" evidence="1">
    <location>
        <begin position="29"/>
        <end position="47"/>
    </location>
</feature>
<dbReference type="Proteomes" id="UP000663090">
    <property type="component" value="Chromosome"/>
</dbReference>
<dbReference type="EMBL" id="CP071091">
    <property type="protein sequence ID" value="QSQ11463.1"/>
    <property type="molecule type" value="Genomic_DNA"/>
</dbReference>
<reference evidence="3 4" key="1">
    <citation type="submission" date="2021-02" db="EMBL/GenBank/DDBJ databases">
        <title>De Novo genome assembly of isolated myxobacteria.</title>
        <authorList>
            <person name="Stevens D.C."/>
        </authorList>
    </citation>
    <scope>NUCLEOTIDE SEQUENCE [LARGE SCALE GENOMIC DNA]</scope>
    <source>
        <strain evidence="3 4">SCHIC003</strain>
    </source>
</reference>
<evidence type="ECO:0000313" key="4">
    <source>
        <dbReference type="Proteomes" id="UP000663090"/>
    </source>
</evidence>
<proteinExistence type="predicted"/>
<feature type="domain" description="AMIN-like" evidence="2">
    <location>
        <begin position="122"/>
        <end position="247"/>
    </location>
</feature>
<name>A0ABX7MYP3_9BACT</name>
<dbReference type="RefSeq" id="WP_206713216.1">
    <property type="nucleotide sequence ID" value="NZ_CP071091.1"/>
</dbReference>